<keyword evidence="2" id="KW-0732">Signal</keyword>
<keyword evidence="1" id="KW-0472">Membrane</keyword>
<reference evidence="3" key="1">
    <citation type="submission" date="2022-01" db="EMBL/GenBank/DDBJ databases">
        <authorList>
            <person name="Braso-Vives M."/>
        </authorList>
    </citation>
    <scope>NUCLEOTIDE SEQUENCE</scope>
</reference>
<proteinExistence type="predicted"/>
<dbReference type="AlphaFoldDB" id="A0A8J9VHJ0"/>
<name>A0A8J9VHJ0_BRALA</name>
<protein>
    <submittedName>
        <fullName evidence="3">Hypp6031 protein</fullName>
    </submittedName>
</protein>
<organism evidence="3 4">
    <name type="scientific">Branchiostoma lanceolatum</name>
    <name type="common">Common lancelet</name>
    <name type="synonym">Amphioxus lanceolatum</name>
    <dbReference type="NCBI Taxonomy" id="7740"/>
    <lineage>
        <taxon>Eukaryota</taxon>
        <taxon>Metazoa</taxon>
        <taxon>Chordata</taxon>
        <taxon>Cephalochordata</taxon>
        <taxon>Leptocardii</taxon>
        <taxon>Amphioxiformes</taxon>
        <taxon>Branchiostomatidae</taxon>
        <taxon>Branchiostoma</taxon>
    </lineage>
</organism>
<feature type="chain" id="PRO_5035450504" evidence="2">
    <location>
        <begin position="24"/>
        <end position="170"/>
    </location>
</feature>
<evidence type="ECO:0000256" key="2">
    <source>
        <dbReference type="SAM" id="SignalP"/>
    </source>
</evidence>
<dbReference type="OrthoDB" id="10003360at2759"/>
<keyword evidence="4" id="KW-1185">Reference proteome</keyword>
<dbReference type="Proteomes" id="UP000838412">
    <property type="component" value="Chromosome 11"/>
</dbReference>
<keyword evidence="1" id="KW-0812">Transmembrane</keyword>
<feature type="transmembrane region" description="Helical" evidence="1">
    <location>
        <begin position="104"/>
        <end position="124"/>
    </location>
</feature>
<feature type="signal peptide" evidence="2">
    <location>
        <begin position="1"/>
        <end position="23"/>
    </location>
</feature>
<keyword evidence="1" id="KW-1133">Transmembrane helix</keyword>
<evidence type="ECO:0000313" key="3">
    <source>
        <dbReference type="EMBL" id="CAH1240453.1"/>
    </source>
</evidence>
<dbReference type="EMBL" id="OV696696">
    <property type="protein sequence ID" value="CAH1240453.1"/>
    <property type="molecule type" value="Genomic_DNA"/>
</dbReference>
<gene>
    <name evidence="3" type="primary">Hypp6031</name>
    <name evidence="3" type="ORF">BLAG_LOCUS4409</name>
</gene>
<sequence>MTSKSVLCLMLLLSTSCTVHVSAETCAEVCENCLANTEVTQDVFINGTACTEECEKNIHLGTDNKQFIRAPMWKKCYRLLHELSKKGPYLIHDVQPVKANWQPAIAVSAVTVLIVFIIITMVTIKLCVKREILRTDCSRPPANPNGTIASTALMENMAEEGTQKAKQDLI</sequence>
<accession>A0A8J9VHJ0</accession>
<evidence type="ECO:0000256" key="1">
    <source>
        <dbReference type="SAM" id="Phobius"/>
    </source>
</evidence>
<evidence type="ECO:0000313" key="4">
    <source>
        <dbReference type="Proteomes" id="UP000838412"/>
    </source>
</evidence>